<sequence length="90" mass="9402">GHLPLVPPPFVSAYVPVATMVVDVSLGMGEMGENIIITLWTTNRNARDADHGILSSAGVIHKRLSIPSHKGLLGGGVQVVPVGVEVGIRE</sequence>
<dbReference type="AlphaFoldDB" id="A0A699Q3Z0"/>
<accession>A0A699Q3Z0</accession>
<protein>
    <submittedName>
        <fullName evidence="1">Uncharacterized protein</fullName>
    </submittedName>
</protein>
<organism evidence="1">
    <name type="scientific">Tanacetum cinerariifolium</name>
    <name type="common">Dalmatian daisy</name>
    <name type="synonym">Chrysanthemum cinerariifolium</name>
    <dbReference type="NCBI Taxonomy" id="118510"/>
    <lineage>
        <taxon>Eukaryota</taxon>
        <taxon>Viridiplantae</taxon>
        <taxon>Streptophyta</taxon>
        <taxon>Embryophyta</taxon>
        <taxon>Tracheophyta</taxon>
        <taxon>Spermatophyta</taxon>
        <taxon>Magnoliopsida</taxon>
        <taxon>eudicotyledons</taxon>
        <taxon>Gunneridae</taxon>
        <taxon>Pentapetalae</taxon>
        <taxon>asterids</taxon>
        <taxon>campanulids</taxon>
        <taxon>Asterales</taxon>
        <taxon>Asteraceae</taxon>
        <taxon>Asteroideae</taxon>
        <taxon>Anthemideae</taxon>
        <taxon>Anthemidinae</taxon>
        <taxon>Tanacetum</taxon>
    </lineage>
</organism>
<name>A0A699Q3Z0_TANCI</name>
<comment type="caution">
    <text evidence="1">The sequence shown here is derived from an EMBL/GenBank/DDBJ whole genome shotgun (WGS) entry which is preliminary data.</text>
</comment>
<proteinExistence type="predicted"/>
<dbReference type="EMBL" id="BKCJ010985609">
    <property type="protein sequence ID" value="GFC60484.1"/>
    <property type="molecule type" value="Genomic_DNA"/>
</dbReference>
<reference evidence="1" key="1">
    <citation type="journal article" date="2019" name="Sci. Rep.">
        <title>Draft genome of Tanacetum cinerariifolium, the natural source of mosquito coil.</title>
        <authorList>
            <person name="Yamashiro T."/>
            <person name="Shiraishi A."/>
            <person name="Satake H."/>
            <person name="Nakayama K."/>
        </authorList>
    </citation>
    <scope>NUCLEOTIDE SEQUENCE</scope>
</reference>
<feature type="non-terminal residue" evidence="1">
    <location>
        <position position="1"/>
    </location>
</feature>
<gene>
    <name evidence="1" type="ORF">Tci_832454</name>
</gene>
<evidence type="ECO:0000313" key="1">
    <source>
        <dbReference type="EMBL" id="GFC60484.1"/>
    </source>
</evidence>